<dbReference type="GO" id="GO:0030964">
    <property type="term" value="C:NADH dehydrogenase complex"/>
    <property type="evidence" value="ECO:0007669"/>
    <property type="project" value="TreeGrafter"/>
</dbReference>
<comment type="similarity">
    <text evidence="2 9">Belongs to the complex I subunit 3 family.</text>
</comment>
<evidence type="ECO:0000256" key="5">
    <source>
        <dbReference type="ARBA" id="ARBA00022692"/>
    </source>
</evidence>
<keyword evidence="9 10" id="KW-0496">Mitochondrion</keyword>
<dbReference type="InterPro" id="IPR038430">
    <property type="entry name" value="NDAH_ubi_oxred_su3_sf"/>
</dbReference>
<geneLocation type="mitochondrion" evidence="10"/>
<dbReference type="GO" id="GO:0031966">
    <property type="term" value="C:mitochondrial membrane"/>
    <property type="evidence" value="ECO:0007669"/>
    <property type="project" value="UniProtKB-SubCell"/>
</dbReference>
<keyword evidence="9" id="KW-0830">Ubiquinone</keyword>
<keyword evidence="9" id="KW-1278">Translocase</keyword>
<evidence type="ECO:0000256" key="1">
    <source>
        <dbReference type="ARBA" id="ARBA00004370"/>
    </source>
</evidence>
<gene>
    <name evidence="10" type="primary">nad3</name>
</gene>
<keyword evidence="7 9" id="KW-0472">Membrane</keyword>
<reference evidence="10" key="1">
    <citation type="journal article" date="2015" name="Genome Biol. Evol.">
        <title>The Utility of Genome Skimming for Phylogenomic Analyses as Demonstrated for Glycerid Relationships (Annelida, Glyceridae).</title>
        <authorList>
            <person name="Richter S."/>
            <person name="Schwarz F."/>
            <person name="Hering L."/>
            <person name="Boggemann M."/>
            <person name="Bleidorn C."/>
        </authorList>
    </citation>
    <scope>NUCLEOTIDE SEQUENCE</scope>
    <source>
        <strain evidence="10">FS05</strain>
        <tissue evidence="10">Body wall</tissue>
    </source>
</reference>
<dbReference type="PANTHER" id="PTHR11058:SF9">
    <property type="entry name" value="NADH-UBIQUINONE OXIDOREDUCTASE CHAIN 3"/>
    <property type="match status" value="1"/>
</dbReference>
<dbReference type="GO" id="GO:0008137">
    <property type="term" value="F:NADH dehydrogenase (ubiquinone) activity"/>
    <property type="evidence" value="ECO:0007669"/>
    <property type="project" value="UniProtKB-UniRule"/>
</dbReference>
<dbReference type="InterPro" id="IPR000440">
    <property type="entry name" value="NADH_UbQ/plastoQ_OxRdtase_su3"/>
</dbReference>
<keyword evidence="9" id="KW-0679">Respiratory chain</keyword>
<sequence length="117" mass="13161">MLFNTMSMLIAAIFPFAILATALILSARSHQDREKLSPFECGFDPKSSARIPFSLRFFLLAVIFLVFDIEIALLIPVPMCMKTHMTVFLLIGASLFLLILILGLIHEWNEGSLDWSS</sequence>
<evidence type="ECO:0000313" key="10">
    <source>
        <dbReference type="EMBL" id="ALQ78787.1"/>
    </source>
</evidence>
<dbReference type="AlphaFoldDB" id="A0A0S3CQX2"/>
<dbReference type="EC" id="7.1.1.2" evidence="9"/>
<feature type="transmembrane region" description="Helical" evidence="9">
    <location>
        <begin position="87"/>
        <end position="105"/>
    </location>
</feature>
<organism evidence="10">
    <name type="scientific">Glycera dibranchiata</name>
    <name type="common">Bloodworm</name>
    <dbReference type="NCBI Taxonomy" id="6350"/>
    <lineage>
        <taxon>Eukaryota</taxon>
        <taxon>Metazoa</taxon>
        <taxon>Spiralia</taxon>
        <taxon>Lophotrochozoa</taxon>
        <taxon>Annelida</taxon>
        <taxon>Polychaeta</taxon>
        <taxon>Errantia</taxon>
        <taxon>Phyllodocida</taxon>
        <taxon>Glyceridae</taxon>
        <taxon>Glycera</taxon>
    </lineage>
</organism>
<comment type="subcellular location">
    <subcellularLocation>
        <location evidence="1">Membrane</location>
    </subcellularLocation>
    <subcellularLocation>
        <location evidence="9">Mitochondrion membrane</location>
        <topology evidence="9">Multi-pass membrane protein</topology>
    </subcellularLocation>
</comment>
<feature type="transmembrane region" description="Helical" evidence="9">
    <location>
        <begin position="53"/>
        <end position="75"/>
    </location>
</feature>
<keyword evidence="9" id="KW-0520">NAD</keyword>
<keyword evidence="9" id="KW-0249">Electron transport</keyword>
<dbReference type="Pfam" id="PF00507">
    <property type="entry name" value="Oxidored_q4"/>
    <property type="match status" value="1"/>
</dbReference>
<protein>
    <recommendedName>
        <fullName evidence="3 9">NADH-ubiquinone oxidoreductase chain 3</fullName>
        <ecNumber evidence="9">7.1.1.2</ecNumber>
    </recommendedName>
</protein>
<dbReference type="Gene3D" id="1.20.58.1610">
    <property type="entry name" value="NADH:ubiquinone/plastoquinone oxidoreductase, chain 3"/>
    <property type="match status" value="1"/>
</dbReference>
<keyword evidence="6 9" id="KW-1133">Transmembrane helix</keyword>
<keyword evidence="5 9" id="KW-0812">Transmembrane</keyword>
<keyword evidence="4 9" id="KW-0813">Transport</keyword>
<name>A0A0S3CQX2_GLYDI</name>
<evidence type="ECO:0000256" key="9">
    <source>
        <dbReference type="RuleBase" id="RU003640"/>
    </source>
</evidence>
<evidence type="ECO:0000256" key="2">
    <source>
        <dbReference type="ARBA" id="ARBA00008472"/>
    </source>
</evidence>
<comment type="catalytic activity">
    <reaction evidence="8 9">
        <text>a ubiquinone + NADH + 5 H(+)(in) = a ubiquinol + NAD(+) + 4 H(+)(out)</text>
        <dbReference type="Rhea" id="RHEA:29091"/>
        <dbReference type="Rhea" id="RHEA-COMP:9565"/>
        <dbReference type="Rhea" id="RHEA-COMP:9566"/>
        <dbReference type="ChEBI" id="CHEBI:15378"/>
        <dbReference type="ChEBI" id="CHEBI:16389"/>
        <dbReference type="ChEBI" id="CHEBI:17976"/>
        <dbReference type="ChEBI" id="CHEBI:57540"/>
        <dbReference type="ChEBI" id="CHEBI:57945"/>
        <dbReference type="EC" id="7.1.1.2"/>
    </reaction>
</comment>
<evidence type="ECO:0000256" key="6">
    <source>
        <dbReference type="ARBA" id="ARBA00022989"/>
    </source>
</evidence>
<evidence type="ECO:0000256" key="4">
    <source>
        <dbReference type="ARBA" id="ARBA00022448"/>
    </source>
</evidence>
<accession>A0A0S3CQX2</accession>
<evidence type="ECO:0000256" key="8">
    <source>
        <dbReference type="ARBA" id="ARBA00049551"/>
    </source>
</evidence>
<comment type="function">
    <text evidence="9">Core subunit of the mitochondrial membrane respiratory chain NADH dehydrogenase (Complex I) which catalyzes electron transfer from NADH through the respiratory chain, using ubiquinone as an electron acceptor. Essential for the catalytic activity of complex I.</text>
</comment>
<dbReference type="PANTHER" id="PTHR11058">
    <property type="entry name" value="NADH-UBIQUINONE OXIDOREDUCTASE CHAIN 3"/>
    <property type="match status" value="1"/>
</dbReference>
<evidence type="ECO:0000256" key="3">
    <source>
        <dbReference type="ARBA" id="ARBA00021007"/>
    </source>
</evidence>
<dbReference type="EMBL" id="KT989318">
    <property type="protein sequence ID" value="ALQ78787.1"/>
    <property type="molecule type" value="Genomic_DNA"/>
</dbReference>
<proteinExistence type="inferred from homology"/>
<evidence type="ECO:0000256" key="7">
    <source>
        <dbReference type="ARBA" id="ARBA00023136"/>
    </source>
</evidence>